<evidence type="ECO:0000313" key="3">
    <source>
        <dbReference type="Proteomes" id="UP001367676"/>
    </source>
</evidence>
<gene>
    <name evidence="2" type="ORF">V9T40_000605</name>
</gene>
<feature type="region of interest" description="Disordered" evidence="1">
    <location>
        <begin position="158"/>
        <end position="177"/>
    </location>
</feature>
<evidence type="ECO:0000313" key="2">
    <source>
        <dbReference type="EMBL" id="KAK7579976.1"/>
    </source>
</evidence>
<feature type="compositionally biased region" description="Low complexity" evidence="1">
    <location>
        <begin position="700"/>
        <end position="717"/>
    </location>
</feature>
<sequence length="1015" mass="113070">MSGTDEFDIDAAYHQIESCYLSIRLKRCDAADHSPPSKKLKLYDDNLTADYQCTLSGSNNIKLVRKEKVSISIDAANSSLSEEDEFTELEPTAAKKQTSRKSTYRPCTETDRRKKETLERVKPKLKYLSPIRKKMPPKYNKLNKLFEICNRNKKNIGRLSMEGSTSSSNVEDSSNDERFDVKPHFEVPSFEAVTSSVASISSPSTVPDDIEIEEESKVDLYRISNSCDADMPLIDKPEKDGTILSSVKMEKLQEVTLPVTITSSARPSICVDESEIKTVLSEKRDPKIDTFPFFGPSISVSLVRPDNELLKNAETIEPPKSKVGLIKVRSLHELGIASVSESFEKGLSNLYYDPPQIIVLSTPQPSVANTRVSNQPSKTSQISTHPAVASCVSSQLSRTAPISTHPAVASRVSDQPNKTTPISTHPAVASRVSDQPNKTTPMSTHPAVASHVSTKPGVTDVPRDPRLTNKSSTQVTSLSVPQLAATQSTVAQTSSASRVSKNISLSKSRNISKTSAPELKNRQISSKDMKKICELLKDLHKEYLKKNISKKRKGEMEDREFEILRGYLRSALRQGPSDNDEFLNYVMVNLIAILDNTFQSEILKIGDTNFLITLLGHESMEPLFTMSTLLDAISKRAKRIESKQHQPDTTASLPLREVVNNQSRPPPVRHQPKIGADMPVSSPIRGVVQNQSKPSPPPYFSAAAAPQTRPSPQTSSSVLQTPSSTYSPSTAVQNRYTSQRIPVNTNPLHPCQLSSQIAESEVAQNRLSYQVAPVTSGIIDIPNLLNSTIQSPNGSTVQLTRETCSINTVTQNIGYVCNYNNQPAYSVPINPVPQQQYIQQQLPLYQEHLQQQPLYQQNVQLQHQQSLQYQQPQYHQIQQQHQVQYLQPQYYHQQQQQQLQYQQPLRQEHHQILGQQVQLPSPLPQQFQPQIQSPGTNFFAQTTAVPSIQPVSVPLINSSQSPSPRQNTPDSIGRTPVNEQPESVNVVHSTSRTTPERIQEISKDDHVSVFILFSF</sequence>
<accession>A0AAN9TQR7</accession>
<dbReference type="AlphaFoldDB" id="A0AAN9TQR7"/>
<feature type="region of interest" description="Disordered" evidence="1">
    <location>
        <begin position="82"/>
        <end position="116"/>
    </location>
</feature>
<feature type="compositionally biased region" description="Polar residues" evidence="1">
    <location>
        <begin position="367"/>
        <end position="384"/>
    </location>
</feature>
<feature type="compositionally biased region" description="Polar residues" evidence="1">
    <location>
        <begin position="718"/>
        <end position="731"/>
    </location>
</feature>
<name>A0AAN9TQR7_9HEMI</name>
<feature type="region of interest" description="Disordered" evidence="1">
    <location>
        <begin position="953"/>
        <end position="994"/>
    </location>
</feature>
<reference evidence="2 3" key="1">
    <citation type="submission" date="2024-03" db="EMBL/GenBank/DDBJ databases">
        <title>Adaptation during the transition from Ophiocordyceps entomopathogen to insect associate is accompanied by gene loss and intensified selection.</title>
        <authorList>
            <person name="Ward C.M."/>
            <person name="Onetto C.A."/>
            <person name="Borneman A.R."/>
        </authorList>
    </citation>
    <scope>NUCLEOTIDE SEQUENCE [LARGE SCALE GENOMIC DNA]</scope>
    <source>
        <strain evidence="2">AWRI1</strain>
        <tissue evidence="2">Single Adult Female</tissue>
    </source>
</reference>
<protein>
    <submittedName>
        <fullName evidence="2">Uncharacterized protein</fullName>
    </submittedName>
</protein>
<comment type="caution">
    <text evidence="2">The sequence shown here is derived from an EMBL/GenBank/DDBJ whole genome shotgun (WGS) entry which is preliminary data.</text>
</comment>
<keyword evidence="3" id="KW-1185">Reference proteome</keyword>
<dbReference type="Proteomes" id="UP001367676">
    <property type="component" value="Unassembled WGS sequence"/>
</dbReference>
<feature type="compositionally biased region" description="Polar residues" evidence="1">
    <location>
        <begin position="468"/>
        <end position="480"/>
    </location>
</feature>
<feature type="compositionally biased region" description="Polar residues" evidence="1">
    <location>
        <begin position="498"/>
        <end position="515"/>
    </location>
</feature>
<feature type="compositionally biased region" description="Polar residues" evidence="1">
    <location>
        <begin position="432"/>
        <end position="443"/>
    </location>
</feature>
<feature type="region of interest" description="Disordered" evidence="1">
    <location>
        <begin position="495"/>
        <end position="517"/>
    </location>
</feature>
<feature type="compositionally biased region" description="Polar residues" evidence="1">
    <location>
        <begin position="412"/>
        <end position="423"/>
    </location>
</feature>
<feature type="region of interest" description="Disordered" evidence="1">
    <location>
        <begin position="402"/>
        <end position="482"/>
    </location>
</feature>
<feature type="compositionally biased region" description="Polar residues" evidence="1">
    <location>
        <begin position="977"/>
        <end position="993"/>
    </location>
</feature>
<proteinExistence type="predicted"/>
<feature type="region of interest" description="Disordered" evidence="1">
    <location>
        <begin position="640"/>
        <end position="731"/>
    </location>
</feature>
<dbReference type="EMBL" id="JBBCAQ010000034">
    <property type="protein sequence ID" value="KAK7579976.1"/>
    <property type="molecule type" value="Genomic_DNA"/>
</dbReference>
<feature type="compositionally biased region" description="Polar residues" evidence="1">
    <location>
        <begin position="953"/>
        <end position="970"/>
    </location>
</feature>
<evidence type="ECO:0000256" key="1">
    <source>
        <dbReference type="SAM" id="MobiDB-lite"/>
    </source>
</evidence>
<organism evidence="2 3">
    <name type="scientific">Parthenolecanium corni</name>
    <dbReference type="NCBI Taxonomy" id="536013"/>
    <lineage>
        <taxon>Eukaryota</taxon>
        <taxon>Metazoa</taxon>
        <taxon>Ecdysozoa</taxon>
        <taxon>Arthropoda</taxon>
        <taxon>Hexapoda</taxon>
        <taxon>Insecta</taxon>
        <taxon>Pterygota</taxon>
        <taxon>Neoptera</taxon>
        <taxon>Paraneoptera</taxon>
        <taxon>Hemiptera</taxon>
        <taxon>Sternorrhyncha</taxon>
        <taxon>Coccoidea</taxon>
        <taxon>Coccidae</taxon>
        <taxon>Parthenolecanium</taxon>
    </lineage>
</organism>
<feature type="region of interest" description="Disordered" evidence="1">
    <location>
        <begin position="367"/>
        <end position="386"/>
    </location>
</feature>